<gene>
    <name evidence="1" type="ORF">UFOVP470_36</name>
</gene>
<evidence type="ECO:0000313" key="1">
    <source>
        <dbReference type="EMBL" id="CAB4144459.1"/>
    </source>
</evidence>
<protein>
    <submittedName>
        <fullName evidence="1">Uncharacterized protein</fullName>
    </submittedName>
</protein>
<organism evidence="1">
    <name type="scientific">uncultured Caudovirales phage</name>
    <dbReference type="NCBI Taxonomy" id="2100421"/>
    <lineage>
        <taxon>Viruses</taxon>
        <taxon>Duplodnaviria</taxon>
        <taxon>Heunggongvirae</taxon>
        <taxon>Uroviricota</taxon>
        <taxon>Caudoviricetes</taxon>
        <taxon>Peduoviridae</taxon>
        <taxon>Maltschvirus</taxon>
        <taxon>Maltschvirus maltsch</taxon>
    </lineage>
</organism>
<name>A0A6J5MLL4_9CAUD</name>
<sequence>MIDYTQLAHHERTIMRMLRQLVPGFGDEIHDHVSIERHLADCTIIIAVRFRGEIFRDSINEPFAIDRADWRGIGPSHDTVNRMLLIA</sequence>
<accession>A0A6J5MLL4</accession>
<dbReference type="EMBL" id="LR796429">
    <property type="protein sequence ID" value="CAB4144459.1"/>
    <property type="molecule type" value="Genomic_DNA"/>
</dbReference>
<reference evidence="1" key="1">
    <citation type="submission" date="2020-04" db="EMBL/GenBank/DDBJ databases">
        <authorList>
            <person name="Chiriac C."/>
            <person name="Salcher M."/>
            <person name="Ghai R."/>
            <person name="Kavagutti S V."/>
        </authorList>
    </citation>
    <scope>NUCLEOTIDE SEQUENCE</scope>
</reference>
<proteinExistence type="predicted"/>